<reference evidence="8" key="2">
    <citation type="journal article" date="2021" name="PeerJ">
        <title>Extensive microbial diversity within the chicken gut microbiome revealed by metagenomics and culture.</title>
        <authorList>
            <person name="Gilroy R."/>
            <person name="Ravi A."/>
            <person name="Getino M."/>
            <person name="Pursley I."/>
            <person name="Horton D.L."/>
            <person name="Alikhan N.F."/>
            <person name="Baker D."/>
            <person name="Gharbi K."/>
            <person name="Hall N."/>
            <person name="Watson M."/>
            <person name="Adriaenssens E.M."/>
            <person name="Foster-Nyarko E."/>
            <person name="Jarju S."/>
            <person name="Secka A."/>
            <person name="Antonio M."/>
            <person name="Oren A."/>
            <person name="Chaudhuri R.R."/>
            <person name="La Ragione R."/>
            <person name="Hildebrand F."/>
            <person name="Pallen M.J."/>
        </authorList>
    </citation>
    <scope>NUCLEOTIDE SEQUENCE</scope>
    <source>
        <strain evidence="8">ChiHjej12B11-29160</strain>
    </source>
</reference>
<feature type="transmembrane region" description="Helical" evidence="6">
    <location>
        <begin position="12"/>
        <end position="32"/>
    </location>
</feature>
<keyword evidence="2" id="KW-1003">Cell membrane</keyword>
<keyword evidence="4 6" id="KW-1133">Transmembrane helix</keyword>
<feature type="transmembrane region" description="Helical" evidence="6">
    <location>
        <begin position="137"/>
        <end position="155"/>
    </location>
</feature>
<feature type="transmembrane region" description="Helical" evidence="6">
    <location>
        <begin position="77"/>
        <end position="98"/>
    </location>
</feature>
<dbReference type="CDD" id="cd17324">
    <property type="entry name" value="MFS_NepI_like"/>
    <property type="match status" value="1"/>
</dbReference>
<keyword evidence="3 6" id="KW-0812">Transmembrane</keyword>
<feature type="transmembrane region" description="Helical" evidence="6">
    <location>
        <begin position="167"/>
        <end position="188"/>
    </location>
</feature>
<dbReference type="PROSITE" id="PS50850">
    <property type="entry name" value="MFS"/>
    <property type="match status" value="1"/>
</dbReference>
<feature type="transmembrane region" description="Helical" evidence="6">
    <location>
        <begin position="249"/>
        <end position="269"/>
    </location>
</feature>
<feature type="transmembrane region" description="Helical" evidence="6">
    <location>
        <begin position="52"/>
        <end position="70"/>
    </location>
</feature>
<evidence type="ECO:0000313" key="9">
    <source>
        <dbReference type="Proteomes" id="UP000824078"/>
    </source>
</evidence>
<evidence type="ECO:0000256" key="3">
    <source>
        <dbReference type="ARBA" id="ARBA00022692"/>
    </source>
</evidence>
<dbReference type="Pfam" id="PF07690">
    <property type="entry name" value="MFS_1"/>
    <property type="match status" value="1"/>
</dbReference>
<dbReference type="GO" id="GO:0022857">
    <property type="term" value="F:transmembrane transporter activity"/>
    <property type="evidence" value="ECO:0007669"/>
    <property type="project" value="InterPro"/>
</dbReference>
<dbReference type="Gene3D" id="1.20.1250.20">
    <property type="entry name" value="MFS general substrate transporter like domains"/>
    <property type="match status" value="2"/>
</dbReference>
<feature type="transmembrane region" description="Helical" evidence="6">
    <location>
        <begin position="209"/>
        <end position="229"/>
    </location>
</feature>
<evidence type="ECO:0000256" key="1">
    <source>
        <dbReference type="ARBA" id="ARBA00004651"/>
    </source>
</evidence>
<feature type="domain" description="Major facilitator superfamily (MFS) profile" evidence="7">
    <location>
        <begin position="13"/>
        <end position="395"/>
    </location>
</feature>
<comment type="subcellular location">
    <subcellularLocation>
        <location evidence="1">Cell membrane</location>
        <topology evidence="1">Multi-pass membrane protein</topology>
    </subcellularLocation>
</comment>
<feature type="transmembrane region" description="Helical" evidence="6">
    <location>
        <begin position="276"/>
        <end position="295"/>
    </location>
</feature>
<evidence type="ECO:0000256" key="5">
    <source>
        <dbReference type="ARBA" id="ARBA00023136"/>
    </source>
</evidence>
<dbReference type="EMBL" id="DVMQ01000017">
    <property type="protein sequence ID" value="HIU24482.1"/>
    <property type="molecule type" value="Genomic_DNA"/>
</dbReference>
<evidence type="ECO:0000259" key="7">
    <source>
        <dbReference type="PROSITE" id="PS50850"/>
    </source>
</evidence>
<proteinExistence type="predicted"/>
<accession>A0A9D1HY82</accession>
<comment type="caution">
    <text evidence="8">The sequence shown here is derived from an EMBL/GenBank/DDBJ whole genome shotgun (WGS) entry which is preliminary data.</text>
</comment>
<dbReference type="InterPro" id="IPR036259">
    <property type="entry name" value="MFS_trans_sf"/>
</dbReference>
<feature type="transmembrane region" description="Helical" evidence="6">
    <location>
        <begin position="301"/>
        <end position="323"/>
    </location>
</feature>
<name>A0A9D1HY82_9ACTN</name>
<feature type="transmembrane region" description="Helical" evidence="6">
    <location>
        <begin position="104"/>
        <end position="125"/>
    </location>
</feature>
<dbReference type="Proteomes" id="UP000824078">
    <property type="component" value="Unassembled WGS sequence"/>
</dbReference>
<protein>
    <submittedName>
        <fullName evidence="8">MFS transporter</fullName>
    </submittedName>
</protein>
<dbReference type="PANTHER" id="PTHR43124">
    <property type="entry name" value="PURINE EFFLUX PUMP PBUE"/>
    <property type="match status" value="1"/>
</dbReference>
<keyword evidence="5 6" id="KW-0472">Membrane</keyword>
<dbReference type="InterPro" id="IPR020846">
    <property type="entry name" value="MFS_dom"/>
</dbReference>
<feature type="transmembrane region" description="Helical" evidence="6">
    <location>
        <begin position="344"/>
        <end position="363"/>
    </location>
</feature>
<sequence>MGESLTTFRRYVCVFLLVILGLSLGVSEFVVIGIEPELAASFDVPLSRVGELISVYSATYAVLTPILALTTGRLRRFQLLVAYSVFFCIGNMAAVIAVNFTSLLVARALLGSVSGALLAVGVTYIPELVSKQRVSQTIAIVYAAFSVAMVLATSLGRLIADRLNWELALIGALVLALVTCIALIAFLPRHGATDEPATFHEQAGLLKEPCVLGGVSIFVFGVGSVYVFYGYVTPYLEQILGVSPTVSSAVLMGYGLACLISNLASGWVASRFGLRALIITFPVQALLLFVLWLLGSSTLPALVTVLLIGLSMYLVSVPCVTMFMGAAAQRHPKALTLASSLEPMAFNIGIAFGTAMGGMVVAGPGLANVGFIGAVFSLVACVLAAFTTFLEKRSRMLLEQDAL</sequence>
<dbReference type="AlphaFoldDB" id="A0A9D1HY82"/>
<evidence type="ECO:0000256" key="2">
    <source>
        <dbReference type="ARBA" id="ARBA00022475"/>
    </source>
</evidence>
<dbReference type="PANTHER" id="PTHR43124:SF3">
    <property type="entry name" value="CHLORAMPHENICOL EFFLUX PUMP RV0191"/>
    <property type="match status" value="1"/>
</dbReference>
<dbReference type="SUPFAM" id="SSF103473">
    <property type="entry name" value="MFS general substrate transporter"/>
    <property type="match status" value="1"/>
</dbReference>
<evidence type="ECO:0000256" key="4">
    <source>
        <dbReference type="ARBA" id="ARBA00022989"/>
    </source>
</evidence>
<dbReference type="InterPro" id="IPR050189">
    <property type="entry name" value="MFS_Efflux_Transporters"/>
</dbReference>
<dbReference type="InterPro" id="IPR011701">
    <property type="entry name" value="MFS"/>
</dbReference>
<gene>
    <name evidence="8" type="ORF">IAD17_06125</name>
</gene>
<evidence type="ECO:0000313" key="8">
    <source>
        <dbReference type="EMBL" id="HIU24482.1"/>
    </source>
</evidence>
<dbReference type="GO" id="GO:0005886">
    <property type="term" value="C:plasma membrane"/>
    <property type="evidence" value="ECO:0007669"/>
    <property type="project" value="UniProtKB-SubCell"/>
</dbReference>
<organism evidence="8 9">
    <name type="scientific">Candidatus Coprovicinus avistercoris</name>
    <dbReference type="NCBI Taxonomy" id="2840754"/>
    <lineage>
        <taxon>Bacteria</taxon>
        <taxon>Bacillati</taxon>
        <taxon>Actinomycetota</taxon>
        <taxon>Coriobacteriia</taxon>
        <taxon>Coriobacteriales</taxon>
        <taxon>Coriobacteriaceae</taxon>
        <taxon>Coriobacteriaceae incertae sedis</taxon>
        <taxon>Candidatus Coprovicinus</taxon>
    </lineage>
</organism>
<evidence type="ECO:0000256" key="6">
    <source>
        <dbReference type="SAM" id="Phobius"/>
    </source>
</evidence>
<feature type="transmembrane region" description="Helical" evidence="6">
    <location>
        <begin position="369"/>
        <end position="390"/>
    </location>
</feature>
<reference evidence="8" key="1">
    <citation type="submission" date="2020-10" db="EMBL/GenBank/DDBJ databases">
        <authorList>
            <person name="Gilroy R."/>
        </authorList>
    </citation>
    <scope>NUCLEOTIDE SEQUENCE</scope>
    <source>
        <strain evidence="8">ChiHjej12B11-29160</strain>
    </source>
</reference>